<feature type="domain" description="DUF1990" evidence="1">
    <location>
        <begin position="112"/>
        <end position="212"/>
    </location>
</feature>
<proteinExistence type="predicted"/>
<dbReference type="Pfam" id="PF09348">
    <property type="entry name" value="DUF1990"/>
    <property type="match status" value="2"/>
</dbReference>
<protein>
    <submittedName>
        <fullName evidence="2">DUF1990 domain-containing protein</fullName>
    </submittedName>
</protein>
<dbReference type="Proteomes" id="UP000606922">
    <property type="component" value="Unassembled WGS sequence"/>
</dbReference>
<organism evidence="2 3">
    <name type="scientific">Conyzicola nivalis</name>
    <dbReference type="NCBI Taxonomy" id="1477021"/>
    <lineage>
        <taxon>Bacteria</taxon>
        <taxon>Bacillati</taxon>
        <taxon>Actinomycetota</taxon>
        <taxon>Actinomycetes</taxon>
        <taxon>Micrococcales</taxon>
        <taxon>Microbacteriaceae</taxon>
        <taxon>Conyzicola</taxon>
    </lineage>
</organism>
<evidence type="ECO:0000313" key="3">
    <source>
        <dbReference type="Proteomes" id="UP000606922"/>
    </source>
</evidence>
<evidence type="ECO:0000313" key="2">
    <source>
        <dbReference type="EMBL" id="GGA98191.1"/>
    </source>
</evidence>
<comment type="caution">
    <text evidence="2">The sequence shown here is derived from an EMBL/GenBank/DDBJ whole genome shotgun (WGS) entry which is preliminary data.</text>
</comment>
<reference evidence="2" key="2">
    <citation type="submission" date="2020-09" db="EMBL/GenBank/DDBJ databases">
        <authorList>
            <person name="Sun Q."/>
            <person name="Zhou Y."/>
        </authorList>
    </citation>
    <scope>NUCLEOTIDE SEQUENCE</scope>
    <source>
        <strain evidence="2">CGMCC 1.12813</strain>
    </source>
</reference>
<dbReference type="EMBL" id="BMGB01000001">
    <property type="protein sequence ID" value="GGA98191.1"/>
    <property type="molecule type" value="Genomic_DNA"/>
</dbReference>
<dbReference type="InterPro" id="IPR014457">
    <property type="entry name" value="UCP010260"/>
</dbReference>
<dbReference type="PANTHER" id="PTHR34202:SF1">
    <property type="entry name" value="UPF0548 PROTEIN"/>
    <property type="match status" value="1"/>
</dbReference>
<feature type="domain" description="DUF1990" evidence="1">
    <location>
        <begin position="13"/>
        <end position="74"/>
    </location>
</feature>
<dbReference type="PIRSF" id="PIRSF010260">
    <property type="entry name" value="UCP010260"/>
    <property type="match status" value="1"/>
</dbReference>
<gene>
    <name evidence="2" type="ORF">GCM10010979_10820</name>
</gene>
<accession>A0A916SGN4</accession>
<dbReference type="PANTHER" id="PTHR34202">
    <property type="entry name" value="UPF0548 PROTEIN"/>
    <property type="match status" value="1"/>
</dbReference>
<reference evidence="2" key="1">
    <citation type="journal article" date="2014" name="Int. J. Syst. Evol. Microbiol.">
        <title>Complete genome sequence of Corynebacterium casei LMG S-19264T (=DSM 44701T), isolated from a smear-ripened cheese.</title>
        <authorList>
            <consortium name="US DOE Joint Genome Institute (JGI-PGF)"/>
            <person name="Walter F."/>
            <person name="Albersmeier A."/>
            <person name="Kalinowski J."/>
            <person name="Ruckert C."/>
        </authorList>
    </citation>
    <scope>NUCLEOTIDE SEQUENCE</scope>
    <source>
        <strain evidence="2">CGMCC 1.12813</strain>
    </source>
</reference>
<evidence type="ECO:0000259" key="1">
    <source>
        <dbReference type="Pfam" id="PF09348"/>
    </source>
</evidence>
<dbReference type="InterPro" id="IPR018960">
    <property type="entry name" value="DUF1990"/>
</dbReference>
<keyword evidence="3" id="KW-1185">Reference proteome</keyword>
<dbReference type="AlphaFoldDB" id="A0A916SGN4"/>
<sequence length="218" mass="24406">MVAAELWSRPVSYGAVGATQAPDLLQYPPAGYRPLEKRMRIGHGDARFAWASAGVFSWAVQRNSGFRVETSHTPDYVSELTYTPVSFDASGEPVKPSHISLAGEKVFGADGTPYIAPGDTALLRIRFWPFWIKAPARVVYVVDEPQRRGFAYGTLPGHPEDGEEAFIVEQNDDGSVWIVIRAFSRPAAWYWWAVAPVLRVTQWFYTRRYLRALAGPID</sequence>
<name>A0A916SGN4_9MICO</name>
<dbReference type="RefSeq" id="WP_229733078.1">
    <property type="nucleotide sequence ID" value="NZ_BMGB01000001.1"/>
</dbReference>